<dbReference type="Pfam" id="PF25823">
    <property type="entry name" value="Ams2-SPT21_N"/>
    <property type="match status" value="1"/>
</dbReference>
<dbReference type="PANTHER" id="PTHR39147">
    <property type="entry name" value="PROTEIN SPT21"/>
    <property type="match status" value="1"/>
</dbReference>
<feature type="region of interest" description="Disordered" evidence="1">
    <location>
        <begin position="889"/>
        <end position="919"/>
    </location>
</feature>
<dbReference type="Gene3D" id="3.30.50.10">
    <property type="entry name" value="Erythroid Transcription Factor GATA-1, subunit A"/>
    <property type="match status" value="1"/>
</dbReference>
<proteinExistence type="predicted"/>
<feature type="compositionally biased region" description="Basic and acidic residues" evidence="1">
    <location>
        <begin position="325"/>
        <end position="335"/>
    </location>
</feature>
<keyword evidence="4" id="KW-1185">Reference proteome</keyword>
<evidence type="ECO:0000313" key="4">
    <source>
        <dbReference type="Proteomes" id="UP001590950"/>
    </source>
</evidence>
<dbReference type="EMBL" id="JBEFKJ010000001">
    <property type="protein sequence ID" value="KAL2048186.1"/>
    <property type="molecule type" value="Genomic_DNA"/>
</dbReference>
<evidence type="ECO:0000313" key="3">
    <source>
        <dbReference type="EMBL" id="KAL2048186.1"/>
    </source>
</evidence>
<feature type="region of interest" description="Disordered" evidence="1">
    <location>
        <begin position="262"/>
        <end position="341"/>
    </location>
</feature>
<dbReference type="InterPro" id="IPR042403">
    <property type="entry name" value="Spt21/Ams2"/>
</dbReference>
<dbReference type="Proteomes" id="UP001590950">
    <property type="component" value="Unassembled WGS sequence"/>
</dbReference>
<name>A0ABR4ATP9_9LECA</name>
<feature type="compositionally biased region" description="Polar residues" evidence="1">
    <location>
        <begin position="442"/>
        <end position="454"/>
    </location>
</feature>
<protein>
    <recommendedName>
        <fullName evidence="2">Ams2/SPT21 N-terminal domain-containing protein</fullName>
    </recommendedName>
</protein>
<dbReference type="InterPro" id="IPR057725">
    <property type="entry name" value="Ams2-SPT21_N"/>
</dbReference>
<feature type="region of interest" description="Disordered" evidence="1">
    <location>
        <begin position="575"/>
        <end position="651"/>
    </location>
</feature>
<comment type="caution">
    <text evidence="3">The sequence shown here is derived from an EMBL/GenBank/DDBJ whole genome shotgun (WGS) entry which is preliminary data.</text>
</comment>
<dbReference type="PANTHER" id="PTHR39147:SF1">
    <property type="entry name" value="PROTEIN SPT21"/>
    <property type="match status" value="1"/>
</dbReference>
<sequence length="1145" mass="125398">MPNFRSLRPAASSPGPPPQRREPTPSTEDFTVRPMRLKVLYSFDNENKTNCLARWPQPLDIRTAYLDENTQIGVIELKTCIQAIVAASPELVVKLGQDYTVYAYDYSEYETPLVGQGMLSWVLASSSSTPSAPAHQSRTIVTGRVCKNILGLFSSISQETLEVKLRLVPVPTSLQSEYIESMKKYRDISQMTPEGFDPQAWSTFLQANPNFFQQVTQSRSQSPAIGSGQTGGYGIEHVQRLLSGDGYAQKNNDMQRILPQENSYSNPEIGSRLPRPSSAASSVQSASATKRRGRPPGQKPAPRGRGRAKKNEPRQESIDPGYVSNEEHFEEEPNRKRAKVTQAEWSGKTYFGKQPESLRVAASTAASVRIHQPTAMRPPNSLTNALEGPPREPTPIANPSNRMQRPQLPAPRSSLRRESFAGEEKSYDSPYAPADPVKPSYSALTSPEVSQAGSSPVDIASSPPIYGGGSTAPSSPSFPTLPRHFDDSGFMSGSIDELFEDDEMRPIDDEDIDVAAQYDRRPNLPVTQTGQDLLSQVPEVDPMSYQLPHLNGIDEKAAAQSRQIARNARLLSRTASSGDLAPPPAPASDPARPSTLSRSQTWSGFPVPHLGSHPASDTVLMPPVTETISRPTSRNRKGSEGGTGSGARRKQAIQSKLASSIAAGEMTPFCENCGAIETPTWRKAWVKIHSGTPEHVVISEEEGGIISWQALQRDNSGNVCLYRIIKKSVLKTDEGFTEILLCNPCGLWLHTRKCMRPREVWEKPQNGGDGKRKRASSSKKQQTDSRPDQPANDTTGTANSYTNASSPAYEGGQTDTLEAEHQLPLMKHRRASSAQLTSPQGKRTMMNDASALAALERAIKSSPHRFVGTQQVPIELGDLTPQPTRRILFPSPTQSQEARPKCISRAGSENGDSRTKTVEDATCRVPDPANKENCPPASEGGDLDQLFEEDPFIRARSTTPTPTSSSRAMVFKTPLRTPGRLPPTTGDFFSSAAKALLRPTTTPKHTPTKHTEPLGEMSPFTAHLNRLLSEANNGSPGSQSFDFPSLPSLYNTPGRHVRSMDFDFSQFDSQDLLSTDVPMPSSPPAWFGVYEDPVEQRDGSLWVDFQFPKAASSPDEQLRERRELKSPGVVANKNRRLSAEFEALP</sequence>
<feature type="region of interest" description="Disordered" evidence="1">
    <location>
        <begin position="760"/>
        <end position="814"/>
    </location>
</feature>
<organism evidence="3 4">
    <name type="scientific">Stereocaulon virgatum</name>
    <dbReference type="NCBI Taxonomy" id="373712"/>
    <lineage>
        <taxon>Eukaryota</taxon>
        <taxon>Fungi</taxon>
        <taxon>Dikarya</taxon>
        <taxon>Ascomycota</taxon>
        <taxon>Pezizomycotina</taxon>
        <taxon>Lecanoromycetes</taxon>
        <taxon>OSLEUM clade</taxon>
        <taxon>Lecanoromycetidae</taxon>
        <taxon>Lecanorales</taxon>
        <taxon>Lecanorineae</taxon>
        <taxon>Stereocaulaceae</taxon>
        <taxon>Stereocaulon</taxon>
    </lineage>
</organism>
<feature type="compositionally biased region" description="Low complexity" evidence="1">
    <location>
        <begin position="271"/>
        <end position="288"/>
    </location>
</feature>
<dbReference type="SUPFAM" id="SSF57716">
    <property type="entry name" value="Glucocorticoid receptor-like (DNA-binding domain)"/>
    <property type="match status" value="1"/>
</dbReference>
<feature type="region of interest" description="Disordered" evidence="1">
    <location>
        <begin position="363"/>
        <end position="478"/>
    </location>
</feature>
<feature type="compositionally biased region" description="Basic and acidic residues" evidence="1">
    <location>
        <begin position="415"/>
        <end position="427"/>
    </location>
</feature>
<accession>A0ABR4ATP9</accession>
<dbReference type="InterPro" id="IPR013088">
    <property type="entry name" value="Znf_NHR/GATA"/>
</dbReference>
<gene>
    <name evidence="3" type="ORF">N7G274_000097</name>
</gene>
<reference evidence="3 4" key="1">
    <citation type="submission" date="2024-09" db="EMBL/GenBank/DDBJ databases">
        <title>Rethinking Asexuality: The Enigmatic Case of Functional Sexual Genes in Lepraria (Stereocaulaceae).</title>
        <authorList>
            <person name="Doellman M."/>
            <person name="Sun Y."/>
            <person name="Barcenas-Pena A."/>
            <person name="Lumbsch H.T."/>
            <person name="Grewe F."/>
        </authorList>
    </citation>
    <scope>NUCLEOTIDE SEQUENCE [LARGE SCALE GENOMIC DNA]</scope>
    <source>
        <strain evidence="3 4">Mercado 3170</strain>
    </source>
</reference>
<evidence type="ECO:0000256" key="1">
    <source>
        <dbReference type="SAM" id="MobiDB-lite"/>
    </source>
</evidence>
<feature type="compositionally biased region" description="Polar residues" evidence="1">
    <location>
        <begin position="791"/>
        <end position="806"/>
    </location>
</feature>
<feature type="region of interest" description="Disordered" evidence="1">
    <location>
        <begin position="1"/>
        <end position="29"/>
    </location>
</feature>
<feature type="domain" description="Ams2/SPT21 N-terminal" evidence="2">
    <location>
        <begin position="31"/>
        <end position="170"/>
    </location>
</feature>
<evidence type="ECO:0000259" key="2">
    <source>
        <dbReference type="Pfam" id="PF25823"/>
    </source>
</evidence>